<dbReference type="RefSeq" id="WP_196990846.1">
    <property type="nucleotide sequence ID" value="NZ_JADWYR010000001.1"/>
</dbReference>
<proteinExistence type="predicted"/>
<dbReference type="SUPFAM" id="SSF52540">
    <property type="entry name" value="P-loop containing nucleoside triphosphate hydrolases"/>
    <property type="match status" value="1"/>
</dbReference>
<dbReference type="Proteomes" id="UP000628448">
    <property type="component" value="Unassembled WGS sequence"/>
</dbReference>
<dbReference type="PANTHER" id="PTHR32175">
    <property type="entry name" value="PROTEIN, PUTATIVE, EXPRESSED-RELATED"/>
    <property type="match status" value="1"/>
</dbReference>
<sequence>MTNFIIFTTQRSGSTVLTKTLDEHPQVFVAGEIFHTNNEIHHPEWHFPFKNYLGKGTARGMLMKVNKALNNIGMQNKIKKHLDAFYTATEAAETARGFKLMQSQVKSNPAIWQYIKNNDVKIIVLVRKNIFETALSRYRGRETKVYHSDSTTTQKQKLQIPVAEFTAWLRTLEEANKKLLQQTEGMNRLVLYYEDFANWNNILQQTFGFLQVDMIAIPPALQKVGAKDWRAGIENYEELEKALQQTNYAGWLN</sequence>
<organism evidence="1 2">
    <name type="scientific">Panacibacter microcysteis</name>
    <dbReference type="NCBI Taxonomy" id="2793269"/>
    <lineage>
        <taxon>Bacteria</taxon>
        <taxon>Pseudomonadati</taxon>
        <taxon>Bacteroidota</taxon>
        <taxon>Chitinophagia</taxon>
        <taxon>Chitinophagales</taxon>
        <taxon>Chitinophagaceae</taxon>
        <taxon>Panacibacter</taxon>
    </lineage>
</organism>
<keyword evidence="2" id="KW-1185">Reference proteome</keyword>
<dbReference type="Pfam" id="PF13469">
    <property type="entry name" value="Sulfotransfer_3"/>
    <property type="match status" value="1"/>
</dbReference>
<comment type="caution">
    <text evidence="1">The sequence shown here is derived from an EMBL/GenBank/DDBJ whole genome shotgun (WGS) entry which is preliminary data.</text>
</comment>
<dbReference type="AlphaFoldDB" id="A0A931E1E9"/>
<reference evidence="1" key="1">
    <citation type="submission" date="2020-11" db="EMBL/GenBank/DDBJ databases">
        <title>Bacterial whole genome sequence for Panacibacter sp. DH6.</title>
        <authorList>
            <person name="Le V."/>
            <person name="Ko S."/>
            <person name="Ahn C.-Y."/>
            <person name="Oh H.-M."/>
        </authorList>
    </citation>
    <scope>NUCLEOTIDE SEQUENCE</scope>
    <source>
        <strain evidence="1">DH6</strain>
    </source>
</reference>
<gene>
    <name evidence="1" type="ORF">I5907_11435</name>
</gene>
<evidence type="ECO:0000313" key="1">
    <source>
        <dbReference type="EMBL" id="MBG9376852.1"/>
    </source>
</evidence>
<protein>
    <submittedName>
        <fullName evidence="1">Sulfotransferase</fullName>
    </submittedName>
</protein>
<accession>A0A931E1E9</accession>
<dbReference type="EMBL" id="JADWYR010000001">
    <property type="protein sequence ID" value="MBG9376852.1"/>
    <property type="molecule type" value="Genomic_DNA"/>
</dbReference>
<name>A0A931E1E9_9BACT</name>
<evidence type="ECO:0000313" key="2">
    <source>
        <dbReference type="Proteomes" id="UP000628448"/>
    </source>
</evidence>
<dbReference type="PANTHER" id="PTHR32175:SF26">
    <property type="entry name" value="PROTEIN, PUTATIVE, EXPRESSED-RELATED"/>
    <property type="match status" value="1"/>
</dbReference>
<dbReference type="InterPro" id="IPR052796">
    <property type="entry name" value="Nod_factor_sulfotransferase"/>
</dbReference>
<dbReference type="InterPro" id="IPR027417">
    <property type="entry name" value="P-loop_NTPase"/>
</dbReference>
<dbReference type="Gene3D" id="3.40.50.300">
    <property type="entry name" value="P-loop containing nucleotide triphosphate hydrolases"/>
    <property type="match status" value="1"/>
</dbReference>